<evidence type="ECO:0008006" key="3">
    <source>
        <dbReference type="Google" id="ProtNLM"/>
    </source>
</evidence>
<sequence length="168" mass="18459">MMNPKLTQKGVEMMRTLIYAAAFSLIAATAISPDYVSAREGQFTHVDSTFQFPPTKARNFRHTIRLHIPQNSSAVSQLSIDIPAGLTVENDIRISNQSGDKINSSTSINGSKIIITFPTSVAPGSRLNIDLNDVTRLGVSNAWLYHIFARSIDSNADTSIDVAQFRVY</sequence>
<dbReference type="Proteomes" id="UP001204953">
    <property type="component" value="Unassembled WGS sequence"/>
</dbReference>
<gene>
    <name evidence="1" type="ORF">NJ959_17730</name>
</gene>
<comment type="caution">
    <text evidence="1">The sequence shown here is derived from an EMBL/GenBank/DDBJ whole genome shotgun (WGS) entry which is preliminary data.</text>
</comment>
<proteinExistence type="predicted"/>
<name>A0AAE3KN87_9CYAN</name>
<organism evidence="1 2">
    <name type="scientific">Limnofasciculus baicalensis BBK-W-15</name>
    <dbReference type="NCBI Taxonomy" id="2699891"/>
    <lineage>
        <taxon>Bacteria</taxon>
        <taxon>Bacillati</taxon>
        <taxon>Cyanobacteriota</taxon>
        <taxon>Cyanophyceae</taxon>
        <taxon>Coleofasciculales</taxon>
        <taxon>Coleofasciculaceae</taxon>
        <taxon>Limnofasciculus</taxon>
        <taxon>Limnofasciculus baicalensis</taxon>
    </lineage>
</organism>
<reference evidence="1" key="1">
    <citation type="submission" date="2022-06" db="EMBL/GenBank/DDBJ databases">
        <title>New cyanobacteria of genus Symplocastrum in benthos of Lake Baikal.</title>
        <authorList>
            <person name="Sorokovikova E."/>
            <person name="Tikhonova I."/>
            <person name="Krasnopeev A."/>
            <person name="Evseev P."/>
            <person name="Gladkikh A."/>
            <person name="Belykh O."/>
        </authorList>
    </citation>
    <scope>NUCLEOTIDE SEQUENCE</scope>
    <source>
        <strain evidence="1">BBK-W-15</strain>
    </source>
</reference>
<accession>A0AAE3KN87</accession>
<keyword evidence="2" id="KW-1185">Reference proteome</keyword>
<evidence type="ECO:0000313" key="1">
    <source>
        <dbReference type="EMBL" id="MCP2730275.1"/>
    </source>
</evidence>
<evidence type="ECO:0000313" key="2">
    <source>
        <dbReference type="Proteomes" id="UP001204953"/>
    </source>
</evidence>
<dbReference type="RefSeq" id="WP_254013038.1">
    <property type="nucleotide sequence ID" value="NZ_JAMZMM010000184.1"/>
</dbReference>
<dbReference type="AlphaFoldDB" id="A0AAE3KN87"/>
<dbReference type="EMBL" id="JAMZMM010000184">
    <property type="protein sequence ID" value="MCP2730275.1"/>
    <property type="molecule type" value="Genomic_DNA"/>
</dbReference>
<protein>
    <recommendedName>
        <fullName evidence="3">DUF2808 domain-containing protein</fullName>
    </recommendedName>
</protein>